<evidence type="ECO:0000256" key="9">
    <source>
        <dbReference type="ARBA" id="ARBA00023136"/>
    </source>
</evidence>
<feature type="chain" id="PRO_5040538293" description="Dolichyl-diphosphooligosaccharide--protein glycosyltransferase subunit 1" evidence="10">
    <location>
        <begin position="18"/>
        <end position="522"/>
    </location>
</feature>
<dbReference type="GO" id="GO:0008250">
    <property type="term" value="C:oligosaccharyltransferase complex"/>
    <property type="evidence" value="ECO:0007669"/>
    <property type="project" value="UniProtKB-UniRule"/>
</dbReference>
<gene>
    <name evidence="11" type="ORF">POCULU_LOCUS1097</name>
</gene>
<dbReference type="Pfam" id="PF04597">
    <property type="entry name" value="Ribophorin_I"/>
    <property type="match status" value="1"/>
</dbReference>
<organism evidence="11 12">
    <name type="scientific">Paraglomus occultum</name>
    <dbReference type="NCBI Taxonomy" id="144539"/>
    <lineage>
        <taxon>Eukaryota</taxon>
        <taxon>Fungi</taxon>
        <taxon>Fungi incertae sedis</taxon>
        <taxon>Mucoromycota</taxon>
        <taxon>Glomeromycotina</taxon>
        <taxon>Glomeromycetes</taxon>
        <taxon>Paraglomerales</taxon>
        <taxon>Paraglomeraceae</taxon>
        <taxon>Paraglomus</taxon>
    </lineage>
</organism>
<evidence type="ECO:0000313" key="11">
    <source>
        <dbReference type="EMBL" id="CAG8472141.1"/>
    </source>
</evidence>
<dbReference type="EMBL" id="CAJVPJ010000072">
    <property type="protein sequence ID" value="CAG8472141.1"/>
    <property type="molecule type" value="Genomic_DNA"/>
</dbReference>
<name>A0A9N8Z458_9GLOM</name>
<evidence type="ECO:0000256" key="2">
    <source>
        <dbReference type="ARBA" id="ARBA00004115"/>
    </source>
</evidence>
<keyword evidence="12" id="KW-1185">Reference proteome</keyword>
<evidence type="ECO:0000256" key="4">
    <source>
        <dbReference type="ARBA" id="ARBA00008905"/>
    </source>
</evidence>
<comment type="subcellular location">
    <subcellularLocation>
        <location evidence="2 10">Endoplasmic reticulum membrane</location>
        <topology evidence="2 10">Single-pass type I membrane protein</topology>
    </subcellularLocation>
</comment>
<reference evidence="11" key="1">
    <citation type="submission" date="2021-06" db="EMBL/GenBank/DDBJ databases">
        <authorList>
            <person name="Kallberg Y."/>
            <person name="Tangrot J."/>
            <person name="Rosling A."/>
        </authorList>
    </citation>
    <scope>NUCLEOTIDE SEQUENCE</scope>
    <source>
        <strain evidence="11">IA702</strain>
    </source>
</reference>
<keyword evidence="7 10" id="KW-0256">Endoplasmic reticulum</keyword>
<dbReference type="PANTHER" id="PTHR21049:SF0">
    <property type="entry name" value="DOLICHYL-DIPHOSPHOOLIGOSACCHARIDE--PROTEIN GLYCOSYLTRANSFERASE SUBUNIT 1"/>
    <property type="match status" value="1"/>
</dbReference>
<keyword evidence="5 10" id="KW-0812">Transmembrane</keyword>
<dbReference type="OrthoDB" id="310030at2759"/>
<evidence type="ECO:0000313" key="12">
    <source>
        <dbReference type="Proteomes" id="UP000789572"/>
    </source>
</evidence>
<comment type="caution">
    <text evidence="11">The sequence shown here is derived from an EMBL/GenBank/DDBJ whole genome shotgun (WGS) entry which is preliminary data.</text>
</comment>
<feature type="signal peptide" evidence="10">
    <location>
        <begin position="1"/>
        <end position="17"/>
    </location>
</feature>
<dbReference type="GO" id="GO:0018279">
    <property type="term" value="P:protein N-linked glycosylation via asparagine"/>
    <property type="evidence" value="ECO:0007669"/>
    <property type="project" value="TreeGrafter"/>
</dbReference>
<evidence type="ECO:0000256" key="6">
    <source>
        <dbReference type="ARBA" id="ARBA00022729"/>
    </source>
</evidence>
<evidence type="ECO:0000256" key="7">
    <source>
        <dbReference type="ARBA" id="ARBA00022824"/>
    </source>
</evidence>
<comment type="function">
    <text evidence="1 10">Subunit of the oligosaccharyl transferase (OST) complex that catalyzes the initial transfer of a defined glycan (Glc(3)Man(9)GlcNAc(2) in eukaryotes) from the lipid carrier dolichol-pyrophosphate to an asparagine residue within an Asn-X-Ser/Thr consensus motif in nascent polypeptide chains, the first step in protein N-glycosylation. N-glycosylation occurs cotranslationally and the complex associates with the Sec61 complex at the channel-forming translocon complex that mediates protein translocation across the endoplasmic reticulum (ER). All subunits are required for a maximal enzyme activity.</text>
</comment>
<dbReference type="InterPro" id="IPR007676">
    <property type="entry name" value="Ribophorin_I"/>
</dbReference>
<dbReference type="AlphaFoldDB" id="A0A9N8Z458"/>
<comment type="subunit">
    <text evidence="10">Component of the oligosaccharyltransferase (OST) complex.</text>
</comment>
<comment type="similarity">
    <text evidence="4 10">Belongs to the OST1 family.</text>
</comment>
<evidence type="ECO:0000256" key="5">
    <source>
        <dbReference type="ARBA" id="ARBA00022692"/>
    </source>
</evidence>
<keyword evidence="9 10" id="KW-0472">Membrane</keyword>
<evidence type="ECO:0000256" key="10">
    <source>
        <dbReference type="RuleBase" id="RU361143"/>
    </source>
</evidence>
<dbReference type="PANTHER" id="PTHR21049">
    <property type="entry name" value="RIBOPHORIN I"/>
    <property type="match status" value="1"/>
</dbReference>
<sequence length="522" mass="60630">MLFFYSFFLLALTLVSADVKRASFIVPQTWKNLNVLRTVDLTTPIVREVTAFVAINTGDDPSKEYYFPVSEENDKRLAWISANERKTAVNFEVEKAGFDTENRVLFYKISFDRLVDAQEKITIEVKTAFTHILKPIPHEIPQNGKQYLLYIGNLYASNAYFSDKQKTVVNLPSPQLLSYTTVPEVTTKNDKQITYGLFNNTQAHIHKPLSIHYAYQKAILRVKTLRRDLEISHWGGNLAVEETFDLIHDGARLQGQFSRLEYQRAQYFPKSESVAAHFLSIIFPPNAADAYYRDEIGNVSTSHFRNEPSRSVFEFKPRYPLFGGWNYTWYHGYNLPLNKFLRYHQEKGRFYFNAKFVERWPDVVNDKVVVNVILPEGARDVQVHLPFKVGKQRHGIHKTYLDTVGHYLVTIEAYNLVDEHVQDFQVSYVYDTDELFRKPFSASTFFLGLFLLSAIYSRMEFNIKYKKTSVEDLKEGKKESTQVRLIPMTVHQTISDHVESQSSSPQLFKFTFSPVHPLIIQI</sequence>
<evidence type="ECO:0000256" key="1">
    <source>
        <dbReference type="ARBA" id="ARBA00002791"/>
    </source>
</evidence>
<keyword evidence="6 10" id="KW-0732">Signal</keyword>
<comment type="pathway">
    <text evidence="3 10">Protein modification; protein glycosylation.</text>
</comment>
<keyword evidence="8 10" id="KW-1133">Transmembrane helix</keyword>
<protein>
    <recommendedName>
        <fullName evidence="10">Dolichyl-diphosphooligosaccharide--protein glycosyltransferase subunit 1</fullName>
    </recommendedName>
</protein>
<evidence type="ECO:0000256" key="3">
    <source>
        <dbReference type="ARBA" id="ARBA00004922"/>
    </source>
</evidence>
<feature type="transmembrane region" description="Helical" evidence="10">
    <location>
        <begin position="440"/>
        <end position="457"/>
    </location>
</feature>
<evidence type="ECO:0000256" key="8">
    <source>
        <dbReference type="ARBA" id="ARBA00022989"/>
    </source>
</evidence>
<dbReference type="Proteomes" id="UP000789572">
    <property type="component" value="Unassembled WGS sequence"/>
</dbReference>
<accession>A0A9N8Z458</accession>
<proteinExistence type="inferred from homology"/>